<dbReference type="NCBIfam" id="TIGR02937">
    <property type="entry name" value="sigma70-ECF"/>
    <property type="match status" value="1"/>
</dbReference>
<organism evidence="7 8">
    <name type="scientific">Alloalcanivorax marinus</name>
    <dbReference type="NCBI Taxonomy" id="1177169"/>
    <lineage>
        <taxon>Bacteria</taxon>
        <taxon>Pseudomonadati</taxon>
        <taxon>Pseudomonadota</taxon>
        <taxon>Gammaproteobacteria</taxon>
        <taxon>Oceanospirillales</taxon>
        <taxon>Alcanivoracaceae</taxon>
        <taxon>Alloalcanivorax</taxon>
    </lineage>
</organism>
<dbReference type="Pfam" id="PF08281">
    <property type="entry name" value="Sigma70_r4_2"/>
    <property type="match status" value="1"/>
</dbReference>
<dbReference type="InterPro" id="IPR013324">
    <property type="entry name" value="RNA_pol_sigma_r3/r4-like"/>
</dbReference>
<evidence type="ECO:0000256" key="2">
    <source>
        <dbReference type="ARBA" id="ARBA00023015"/>
    </source>
</evidence>
<dbReference type="Proteomes" id="UP001108027">
    <property type="component" value="Unassembled WGS sequence"/>
</dbReference>
<dbReference type="AlphaFoldDB" id="A0A9Q3UJS0"/>
<dbReference type="SUPFAM" id="SSF88659">
    <property type="entry name" value="Sigma3 and sigma4 domains of RNA polymerase sigma factors"/>
    <property type="match status" value="1"/>
</dbReference>
<dbReference type="InterPro" id="IPR039425">
    <property type="entry name" value="RNA_pol_sigma-70-like"/>
</dbReference>
<dbReference type="InterPro" id="IPR013249">
    <property type="entry name" value="RNA_pol_sigma70_r4_t2"/>
</dbReference>
<dbReference type="InterPro" id="IPR013325">
    <property type="entry name" value="RNA_pol_sigma_r2"/>
</dbReference>
<comment type="caution">
    <text evidence="7">The sequence shown here is derived from an EMBL/GenBank/DDBJ whole genome shotgun (WGS) entry which is preliminary data.</text>
</comment>
<evidence type="ECO:0000256" key="3">
    <source>
        <dbReference type="ARBA" id="ARBA00023082"/>
    </source>
</evidence>
<dbReference type="EMBL" id="JAJGNA010000005">
    <property type="protein sequence ID" value="MCC4308247.1"/>
    <property type="molecule type" value="Genomic_DNA"/>
</dbReference>
<dbReference type="PANTHER" id="PTHR43133">
    <property type="entry name" value="RNA POLYMERASE ECF-TYPE SIGMA FACTO"/>
    <property type="match status" value="1"/>
</dbReference>
<dbReference type="InterPro" id="IPR007627">
    <property type="entry name" value="RNA_pol_sigma70_r2"/>
</dbReference>
<dbReference type="PANTHER" id="PTHR43133:SF63">
    <property type="entry name" value="RNA POLYMERASE SIGMA FACTOR FECI-RELATED"/>
    <property type="match status" value="1"/>
</dbReference>
<comment type="similarity">
    <text evidence="1">Belongs to the sigma-70 factor family. ECF subfamily.</text>
</comment>
<dbReference type="Gene3D" id="1.10.1740.10">
    <property type="match status" value="1"/>
</dbReference>
<evidence type="ECO:0000313" key="8">
    <source>
        <dbReference type="Proteomes" id="UP001108027"/>
    </source>
</evidence>
<dbReference type="RefSeq" id="WP_204426972.1">
    <property type="nucleotide sequence ID" value="NZ_JADDOL010000002.1"/>
</dbReference>
<evidence type="ECO:0000259" key="5">
    <source>
        <dbReference type="Pfam" id="PF04542"/>
    </source>
</evidence>
<accession>A0A9Q3UJS0</accession>
<keyword evidence="3" id="KW-0731">Sigma factor</keyword>
<dbReference type="InterPro" id="IPR014284">
    <property type="entry name" value="RNA_pol_sigma-70_dom"/>
</dbReference>
<evidence type="ECO:0000256" key="4">
    <source>
        <dbReference type="ARBA" id="ARBA00023163"/>
    </source>
</evidence>
<dbReference type="Gene3D" id="1.10.10.10">
    <property type="entry name" value="Winged helix-like DNA-binding domain superfamily/Winged helix DNA-binding domain"/>
    <property type="match status" value="1"/>
</dbReference>
<reference evidence="7" key="1">
    <citation type="submission" date="2021-10" db="EMBL/GenBank/DDBJ databases">
        <title>The diversity and Nitrogen Metabolism of Culturable Nitrate-Utilizing Bacteria Within the Oxygen Minimum Zone of the Changjiang (Yangtze River)Estuary.</title>
        <authorList>
            <person name="Zhang D."/>
            <person name="Zheng J."/>
            <person name="Liu S."/>
            <person name="He W."/>
        </authorList>
    </citation>
    <scope>NUCLEOTIDE SEQUENCE</scope>
    <source>
        <strain evidence="7">FXH-223</strain>
    </source>
</reference>
<dbReference type="Pfam" id="PF04542">
    <property type="entry name" value="Sigma70_r2"/>
    <property type="match status" value="1"/>
</dbReference>
<feature type="domain" description="RNA polymerase sigma-70 region 2" evidence="5">
    <location>
        <begin position="11"/>
        <end position="73"/>
    </location>
</feature>
<evidence type="ECO:0000313" key="7">
    <source>
        <dbReference type="EMBL" id="MCC4308247.1"/>
    </source>
</evidence>
<dbReference type="GO" id="GO:0003677">
    <property type="term" value="F:DNA binding"/>
    <property type="evidence" value="ECO:0007669"/>
    <property type="project" value="InterPro"/>
</dbReference>
<evidence type="ECO:0000259" key="6">
    <source>
        <dbReference type="Pfam" id="PF08281"/>
    </source>
</evidence>
<sequence length="164" mass="18600">MKYTDSNLKAYLDHRAALVDYVTSIVGCRARAEDLVQDAFLRFVPDGRRPTGSGVAYLYRIVRNLAIDFTRRSAMESRHQNEETVEWLKPREESSPEQTALQHDRLDRLAGVLDGLPRRQRLAIEMHRVGGYTLAEIAERLEVSTATAHRLVRDAMAHLAAALD</sequence>
<dbReference type="InterPro" id="IPR036388">
    <property type="entry name" value="WH-like_DNA-bd_sf"/>
</dbReference>
<proteinExistence type="inferred from homology"/>
<dbReference type="GO" id="GO:0006352">
    <property type="term" value="P:DNA-templated transcription initiation"/>
    <property type="evidence" value="ECO:0007669"/>
    <property type="project" value="InterPro"/>
</dbReference>
<protein>
    <submittedName>
        <fullName evidence="7">Sigma-70 family RNA polymerase sigma factor</fullName>
    </submittedName>
</protein>
<dbReference type="CDD" id="cd06171">
    <property type="entry name" value="Sigma70_r4"/>
    <property type="match status" value="1"/>
</dbReference>
<keyword evidence="4" id="KW-0804">Transcription</keyword>
<evidence type="ECO:0000256" key="1">
    <source>
        <dbReference type="ARBA" id="ARBA00010641"/>
    </source>
</evidence>
<gene>
    <name evidence="7" type="ORF">LL252_06645</name>
</gene>
<keyword evidence="2" id="KW-0805">Transcription regulation</keyword>
<dbReference type="GO" id="GO:0016987">
    <property type="term" value="F:sigma factor activity"/>
    <property type="evidence" value="ECO:0007669"/>
    <property type="project" value="UniProtKB-KW"/>
</dbReference>
<name>A0A9Q3UJS0_9GAMM</name>
<dbReference type="SUPFAM" id="SSF88946">
    <property type="entry name" value="Sigma2 domain of RNA polymerase sigma factors"/>
    <property type="match status" value="1"/>
</dbReference>
<keyword evidence="8" id="KW-1185">Reference proteome</keyword>
<feature type="domain" description="RNA polymerase sigma factor 70 region 4 type 2" evidence="6">
    <location>
        <begin position="108"/>
        <end position="159"/>
    </location>
</feature>